<dbReference type="EMBL" id="GG662864">
    <property type="protein sequence ID" value="EAR86090.2"/>
    <property type="molecule type" value="Genomic_DNA"/>
</dbReference>
<name>I7M6T5_TETTS</name>
<organism evidence="2 3">
    <name type="scientific">Tetrahymena thermophila (strain SB210)</name>
    <dbReference type="NCBI Taxonomy" id="312017"/>
    <lineage>
        <taxon>Eukaryota</taxon>
        <taxon>Sar</taxon>
        <taxon>Alveolata</taxon>
        <taxon>Ciliophora</taxon>
        <taxon>Intramacronucleata</taxon>
        <taxon>Oligohymenophorea</taxon>
        <taxon>Hymenostomatida</taxon>
        <taxon>Tetrahymenina</taxon>
        <taxon>Tetrahymenidae</taxon>
        <taxon>Tetrahymena</taxon>
    </lineage>
</organism>
<sequence>MTQSESGYDSDGNGNGCQTRKAGTYPEEGLSFYYLDYGFYSQAGYSDSRYNAKCNRCPNGKSTKKEITTRDNDTVFTFKLKQCLEGIYSFTGYHANRKGSECKKYRPGTHSQQAQKIVIQDLVVKVIIKQNRILRLEYKIQLQ</sequence>
<evidence type="ECO:0000313" key="3">
    <source>
        <dbReference type="Proteomes" id="UP000009168"/>
    </source>
</evidence>
<dbReference type="KEGG" id="tet:TTHERM_00548370"/>
<dbReference type="RefSeq" id="XP_976685.2">
    <property type="nucleotide sequence ID" value="XM_971592.2"/>
</dbReference>
<feature type="region of interest" description="Disordered" evidence="1">
    <location>
        <begin position="1"/>
        <end position="20"/>
    </location>
</feature>
<dbReference type="OrthoDB" id="439917at2759"/>
<accession>I7M6T5</accession>
<evidence type="ECO:0000256" key="1">
    <source>
        <dbReference type="SAM" id="MobiDB-lite"/>
    </source>
</evidence>
<dbReference type="AlphaFoldDB" id="I7M6T5"/>
<dbReference type="Proteomes" id="UP000009168">
    <property type="component" value="Unassembled WGS sequence"/>
</dbReference>
<dbReference type="GeneID" id="7822805"/>
<gene>
    <name evidence="2" type="ORF">TTHERM_00548370</name>
</gene>
<evidence type="ECO:0000313" key="2">
    <source>
        <dbReference type="EMBL" id="EAR86090.2"/>
    </source>
</evidence>
<reference evidence="3" key="1">
    <citation type="journal article" date="2006" name="PLoS Biol.">
        <title>Macronuclear genome sequence of the ciliate Tetrahymena thermophila, a model eukaryote.</title>
        <authorList>
            <person name="Eisen J.A."/>
            <person name="Coyne R.S."/>
            <person name="Wu M."/>
            <person name="Wu D."/>
            <person name="Thiagarajan M."/>
            <person name="Wortman J.R."/>
            <person name="Badger J.H."/>
            <person name="Ren Q."/>
            <person name="Amedeo P."/>
            <person name="Jones K.M."/>
            <person name="Tallon L.J."/>
            <person name="Delcher A.L."/>
            <person name="Salzberg S.L."/>
            <person name="Silva J.C."/>
            <person name="Haas B.J."/>
            <person name="Majoros W.H."/>
            <person name="Farzad M."/>
            <person name="Carlton J.M."/>
            <person name="Smith R.K. Jr."/>
            <person name="Garg J."/>
            <person name="Pearlman R.E."/>
            <person name="Karrer K.M."/>
            <person name="Sun L."/>
            <person name="Manning G."/>
            <person name="Elde N.C."/>
            <person name="Turkewitz A.P."/>
            <person name="Asai D.J."/>
            <person name="Wilkes D.E."/>
            <person name="Wang Y."/>
            <person name="Cai H."/>
            <person name="Collins K."/>
            <person name="Stewart B.A."/>
            <person name="Lee S.R."/>
            <person name="Wilamowska K."/>
            <person name="Weinberg Z."/>
            <person name="Ruzzo W.L."/>
            <person name="Wloga D."/>
            <person name="Gaertig J."/>
            <person name="Frankel J."/>
            <person name="Tsao C.-C."/>
            <person name="Gorovsky M.A."/>
            <person name="Keeling P.J."/>
            <person name="Waller R.F."/>
            <person name="Patron N.J."/>
            <person name="Cherry J.M."/>
            <person name="Stover N.A."/>
            <person name="Krieger C.J."/>
            <person name="del Toro C."/>
            <person name="Ryder H.F."/>
            <person name="Williamson S.C."/>
            <person name="Barbeau R.A."/>
            <person name="Hamilton E.P."/>
            <person name="Orias E."/>
        </authorList>
    </citation>
    <scope>NUCLEOTIDE SEQUENCE [LARGE SCALE GENOMIC DNA]</scope>
    <source>
        <strain evidence="3">SB210</strain>
    </source>
</reference>
<dbReference type="InParanoid" id="I7M6T5"/>
<protein>
    <submittedName>
        <fullName evidence="2">Uncharacterized protein</fullName>
    </submittedName>
</protein>
<keyword evidence="3" id="KW-1185">Reference proteome</keyword>
<proteinExistence type="predicted"/>